<dbReference type="AlphaFoldDB" id="A0A7L3KYJ1"/>
<proteinExistence type="predicted"/>
<dbReference type="GO" id="GO:0006508">
    <property type="term" value="P:proteolysis"/>
    <property type="evidence" value="ECO:0007669"/>
    <property type="project" value="UniProtKB-KW"/>
</dbReference>
<gene>
    <name evidence="5" type="primary">Ervk9_3</name>
    <name evidence="5" type="ORF">DRYBRU_R02918</name>
</gene>
<evidence type="ECO:0000256" key="1">
    <source>
        <dbReference type="ARBA" id="ARBA00022670"/>
    </source>
</evidence>
<reference evidence="5 6" key="1">
    <citation type="submission" date="2019-09" db="EMBL/GenBank/DDBJ databases">
        <title>Bird 10,000 Genomes (B10K) Project - Family phase.</title>
        <authorList>
            <person name="Zhang G."/>
        </authorList>
    </citation>
    <scope>NUCLEOTIDE SEQUENCE [LARGE SCALE GENOMIC DNA]</scope>
    <source>
        <strain evidence="5">B10K-DU-030-03</strain>
    </source>
</reference>
<dbReference type="Pfam" id="PF00692">
    <property type="entry name" value="dUTPase"/>
    <property type="match status" value="1"/>
</dbReference>
<evidence type="ECO:0000256" key="3">
    <source>
        <dbReference type="ARBA" id="ARBA00022801"/>
    </source>
</evidence>
<dbReference type="GO" id="GO:0006226">
    <property type="term" value="P:dUMP biosynthetic process"/>
    <property type="evidence" value="ECO:0007669"/>
    <property type="project" value="UniProtKB-UniPathway"/>
</dbReference>
<dbReference type="GO" id="GO:0004190">
    <property type="term" value="F:aspartic-type endopeptidase activity"/>
    <property type="evidence" value="ECO:0007669"/>
    <property type="project" value="UniProtKB-KW"/>
</dbReference>
<dbReference type="OrthoDB" id="9900537at2759"/>
<keyword evidence="2" id="KW-0064">Aspartyl protease</keyword>
<keyword evidence="3" id="KW-0378">Hydrolase</keyword>
<dbReference type="Gene3D" id="2.70.40.10">
    <property type="match status" value="1"/>
</dbReference>
<feature type="non-terminal residue" evidence="5">
    <location>
        <position position="158"/>
    </location>
</feature>
<dbReference type="PANTHER" id="PTHR19422:SF123">
    <property type="entry name" value="RT1 CLASS I, LOCUS CE15"/>
    <property type="match status" value="1"/>
</dbReference>
<organism evidence="5 6">
    <name type="scientific">Drymodes brunneopygia</name>
    <dbReference type="NCBI Taxonomy" id="626378"/>
    <lineage>
        <taxon>Eukaryota</taxon>
        <taxon>Metazoa</taxon>
        <taxon>Chordata</taxon>
        <taxon>Craniata</taxon>
        <taxon>Vertebrata</taxon>
        <taxon>Euteleostomi</taxon>
        <taxon>Archelosauria</taxon>
        <taxon>Archosauria</taxon>
        <taxon>Dinosauria</taxon>
        <taxon>Saurischia</taxon>
        <taxon>Theropoda</taxon>
        <taxon>Coelurosauria</taxon>
        <taxon>Aves</taxon>
        <taxon>Neognathae</taxon>
        <taxon>Neoaves</taxon>
        <taxon>Telluraves</taxon>
        <taxon>Australaves</taxon>
        <taxon>Passeriformes</taxon>
        <taxon>Petroicidae</taxon>
        <taxon>Drymodes</taxon>
    </lineage>
</organism>
<feature type="non-terminal residue" evidence="5">
    <location>
        <position position="1"/>
    </location>
</feature>
<dbReference type="InterPro" id="IPR051592">
    <property type="entry name" value="HERV-K_Pro_peptidase_A2"/>
</dbReference>
<dbReference type="InterPro" id="IPR029054">
    <property type="entry name" value="dUTPase-like"/>
</dbReference>
<dbReference type="CDD" id="cd07557">
    <property type="entry name" value="trimeric_dUTPase"/>
    <property type="match status" value="1"/>
</dbReference>
<evidence type="ECO:0000313" key="6">
    <source>
        <dbReference type="Proteomes" id="UP000525319"/>
    </source>
</evidence>
<evidence type="ECO:0000313" key="5">
    <source>
        <dbReference type="EMBL" id="NXU46785.1"/>
    </source>
</evidence>
<dbReference type="SUPFAM" id="SSF51283">
    <property type="entry name" value="dUTPase-like"/>
    <property type="match status" value="1"/>
</dbReference>
<dbReference type="InterPro" id="IPR033704">
    <property type="entry name" value="dUTPase_trimeric"/>
</dbReference>
<keyword evidence="1" id="KW-0645">Protease</keyword>
<dbReference type="UniPathway" id="UPA00610">
    <property type="reaction ID" value="UER00666"/>
</dbReference>
<dbReference type="EMBL" id="VZTZ01055165">
    <property type="protein sequence ID" value="NXU46785.1"/>
    <property type="molecule type" value="Genomic_DNA"/>
</dbReference>
<evidence type="ECO:0000259" key="4">
    <source>
        <dbReference type="Pfam" id="PF00692"/>
    </source>
</evidence>
<dbReference type="InterPro" id="IPR036157">
    <property type="entry name" value="dUTPase-like_sf"/>
</dbReference>
<sequence length="158" mass="16205">RGRAGLDLALAESVTLEDDSVHVVPSTCSGPLGEGLSALLLGRSSASKQGLFVLPGVIDADYTGIIKIMLKAFCPPVTIPAGSKIAQLVPFKAAVLSSGINERGNGGFGSTGEPLVVFAEVVSKARPIRVVDIVGPDGHKIAQTPMMMDTGSDVIIIP</sequence>
<protein>
    <submittedName>
        <fullName evidence="5">POK9 protein</fullName>
    </submittedName>
</protein>
<keyword evidence="6" id="KW-1185">Reference proteome</keyword>
<dbReference type="PANTHER" id="PTHR19422">
    <property type="entry name" value="GAG RETROVIRAL POLYPROTEIN"/>
    <property type="match status" value="1"/>
</dbReference>
<dbReference type="Proteomes" id="UP000525319">
    <property type="component" value="Unassembled WGS sequence"/>
</dbReference>
<feature type="domain" description="dUTPase-like" evidence="4">
    <location>
        <begin position="2"/>
        <end position="112"/>
    </location>
</feature>
<evidence type="ECO:0000256" key="2">
    <source>
        <dbReference type="ARBA" id="ARBA00022750"/>
    </source>
</evidence>
<accession>A0A7L3KYJ1</accession>
<name>A0A7L3KYJ1_9PASS</name>
<comment type="caution">
    <text evidence="5">The sequence shown here is derived from an EMBL/GenBank/DDBJ whole genome shotgun (WGS) entry which is preliminary data.</text>
</comment>